<dbReference type="SUPFAM" id="SSF53474">
    <property type="entry name" value="alpha/beta-Hydrolases"/>
    <property type="match status" value="1"/>
</dbReference>
<keyword evidence="2" id="KW-0645">Protease</keyword>
<protein>
    <submittedName>
        <fullName evidence="4">Prolyl oligopeptidase family serine peptidase</fullName>
    </submittedName>
</protein>
<evidence type="ECO:0000259" key="3">
    <source>
        <dbReference type="Pfam" id="PF00326"/>
    </source>
</evidence>
<dbReference type="InterPro" id="IPR015943">
    <property type="entry name" value="WD40/YVTN_repeat-like_dom_sf"/>
</dbReference>
<keyword evidence="2" id="KW-0720">Serine protease</keyword>
<accession>A0ABZ2LH97</accession>
<dbReference type="EMBL" id="CP089983">
    <property type="protein sequence ID" value="WXB10112.1"/>
    <property type="molecule type" value="Genomic_DNA"/>
</dbReference>
<sequence length="626" mass="67989">MSSGASLAREKELAQKVAPILDAFSNREPVLTPDGKRVVFVSNREGLPQLYLGDPAHPEAPAVRLQTSSDRAFSPLVTRDGKTVVFGSDRAADEQVTFFRVDLDGKNLTILTPRDRLLRDSPQLPAKAQDMLFFSGRTAVNSALAGVYTTAMTPDKSGPVPSKWIYQDANGGQLVDVSRDGKWGLFNRFREWSDNQLALLDLERGTSSTLYPLLGQRSRVGGAAFSPDGSRVFVATDGGAEQAIVLALDTKSGREIRRYVETEAPRATIENVTVAPGGNVLALTLNAGNHSELRLLDTRTLEPKTAIKMPLGQGYAGNFSNDGSSLSVSWSTPQAPQDIFAIDTKTGASKPMRADARASLDRLPAIETTSAEVESDGLKVPVHAYIPPGGGGGDAKRPVIVWFHGGPSDSSMTRWSPLARFFVSLGYAWVEPNIRGSAGFGRAYEAADNGPKRLDSFRDVEAVGRWVQSQPWADGKKMVAFGASYGGYVVLSTLIRQPSLWAAGVDMFGIANFNSFMASTSGPVRENYRTEIGDPDKDPAFLDSISPLRDAGKITAPLFVYAGKNDPRVPKAESDQIVKALRQHKSPVEYMVKDDEGHGIVRHDNQVEFYSRVARFLETHLNTRTK</sequence>
<dbReference type="Gene3D" id="3.40.50.1820">
    <property type="entry name" value="alpha/beta hydrolase"/>
    <property type="match status" value="1"/>
</dbReference>
<evidence type="ECO:0000313" key="4">
    <source>
        <dbReference type="EMBL" id="WXB10112.1"/>
    </source>
</evidence>
<dbReference type="Pfam" id="PF07676">
    <property type="entry name" value="PD40"/>
    <property type="match status" value="1"/>
</dbReference>
<dbReference type="InterPro" id="IPR011042">
    <property type="entry name" value="6-blade_b-propeller_TolB-like"/>
</dbReference>
<dbReference type="InterPro" id="IPR001375">
    <property type="entry name" value="Peptidase_S9_cat"/>
</dbReference>
<reference evidence="4" key="1">
    <citation type="submission" date="2021-12" db="EMBL/GenBank/DDBJ databases">
        <title>Discovery of the Pendulisporaceae a myxobacterial family with distinct sporulation behavior and unique specialized metabolism.</title>
        <authorList>
            <person name="Garcia R."/>
            <person name="Popoff A."/>
            <person name="Bader C.D."/>
            <person name="Loehr J."/>
            <person name="Walesch S."/>
            <person name="Walt C."/>
            <person name="Boldt J."/>
            <person name="Bunk B."/>
            <person name="Haeckl F.J.F.P.J."/>
            <person name="Gunesch A.P."/>
            <person name="Birkelbach J."/>
            <person name="Nuebel U."/>
            <person name="Pietschmann T."/>
            <person name="Bach T."/>
            <person name="Mueller R."/>
        </authorList>
    </citation>
    <scope>NUCLEOTIDE SEQUENCE</scope>
    <source>
        <strain evidence="4">MSr11367</strain>
    </source>
</reference>
<keyword evidence="1" id="KW-0378">Hydrolase</keyword>
<dbReference type="Proteomes" id="UP001374803">
    <property type="component" value="Chromosome"/>
</dbReference>
<dbReference type="Gene3D" id="2.130.10.10">
    <property type="entry name" value="YVTN repeat-like/Quinoprotein amine dehydrogenase"/>
    <property type="match status" value="1"/>
</dbReference>
<dbReference type="RefSeq" id="WP_394839789.1">
    <property type="nucleotide sequence ID" value="NZ_CP089929.1"/>
</dbReference>
<feature type="domain" description="Peptidase S9 prolyl oligopeptidase catalytic" evidence="3">
    <location>
        <begin position="420"/>
        <end position="622"/>
    </location>
</feature>
<dbReference type="Pfam" id="PF00326">
    <property type="entry name" value="Peptidase_S9"/>
    <property type="match status" value="1"/>
</dbReference>
<evidence type="ECO:0000256" key="1">
    <source>
        <dbReference type="ARBA" id="ARBA00022801"/>
    </source>
</evidence>
<organism evidence="4 5">
    <name type="scientific">Pendulispora rubella</name>
    <dbReference type="NCBI Taxonomy" id="2741070"/>
    <lineage>
        <taxon>Bacteria</taxon>
        <taxon>Pseudomonadati</taxon>
        <taxon>Myxococcota</taxon>
        <taxon>Myxococcia</taxon>
        <taxon>Myxococcales</taxon>
        <taxon>Sorangiineae</taxon>
        <taxon>Pendulisporaceae</taxon>
        <taxon>Pendulispora</taxon>
    </lineage>
</organism>
<evidence type="ECO:0000313" key="5">
    <source>
        <dbReference type="Proteomes" id="UP001374803"/>
    </source>
</evidence>
<keyword evidence="5" id="KW-1185">Reference proteome</keyword>
<dbReference type="InterPro" id="IPR011659">
    <property type="entry name" value="WD40"/>
</dbReference>
<evidence type="ECO:0000256" key="2">
    <source>
        <dbReference type="ARBA" id="ARBA00022825"/>
    </source>
</evidence>
<dbReference type="InterPro" id="IPR002470">
    <property type="entry name" value="Peptidase_S9A"/>
</dbReference>
<proteinExistence type="predicted"/>
<dbReference type="PANTHER" id="PTHR42776">
    <property type="entry name" value="SERINE PEPTIDASE S9 FAMILY MEMBER"/>
    <property type="match status" value="1"/>
</dbReference>
<gene>
    <name evidence="4" type="ORF">LVJ94_23155</name>
</gene>
<dbReference type="PRINTS" id="PR00862">
    <property type="entry name" value="PROLIGOPTASE"/>
</dbReference>
<dbReference type="PANTHER" id="PTHR42776:SF27">
    <property type="entry name" value="DIPEPTIDYL PEPTIDASE FAMILY MEMBER 6"/>
    <property type="match status" value="1"/>
</dbReference>
<dbReference type="InterPro" id="IPR029058">
    <property type="entry name" value="AB_hydrolase_fold"/>
</dbReference>
<dbReference type="Gene3D" id="2.120.10.30">
    <property type="entry name" value="TolB, C-terminal domain"/>
    <property type="match status" value="1"/>
</dbReference>
<name>A0ABZ2LH97_9BACT</name>
<dbReference type="SUPFAM" id="SSF69304">
    <property type="entry name" value="Tricorn protease N-terminal domain"/>
    <property type="match status" value="1"/>
</dbReference>